<dbReference type="Gene3D" id="1.20.1250.20">
    <property type="entry name" value="MFS general substrate transporter like domains"/>
    <property type="match status" value="1"/>
</dbReference>
<dbReference type="Pfam" id="PF07690">
    <property type="entry name" value="MFS_1"/>
    <property type="match status" value="1"/>
</dbReference>
<evidence type="ECO:0000313" key="8">
    <source>
        <dbReference type="Proteomes" id="UP000001798"/>
    </source>
</evidence>
<reference evidence="7 8" key="3">
    <citation type="journal article" date="2017" name="Mol. Plant Pathol.">
        <title>A gapless genome sequence of the fungus Botrytis cinerea.</title>
        <authorList>
            <person name="Van Kan J.A."/>
            <person name="Stassen J.H."/>
            <person name="Mosbach A."/>
            <person name="Van Der Lee T.A."/>
            <person name="Faino L."/>
            <person name="Farmer A.D."/>
            <person name="Papasotiriou D.G."/>
            <person name="Zhou S."/>
            <person name="Seidl M.F."/>
            <person name="Cottam E."/>
            <person name="Edel D."/>
            <person name="Hahn M."/>
            <person name="Schwartz D.C."/>
            <person name="Dietrich R.A."/>
            <person name="Widdison S."/>
            <person name="Scalliet G."/>
        </authorList>
    </citation>
    <scope>NUCLEOTIDE SEQUENCE [LARGE SCALE GENOMIC DNA]</scope>
    <source>
        <strain evidence="7 8">B05.10</strain>
    </source>
</reference>
<dbReference type="RefSeq" id="XP_024552790.1">
    <property type="nucleotide sequence ID" value="XM_024696976.1"/>
</dbReference>
<feature type="domain" description="Major facilitator superfamily (MFS) profile" evidence="6">
    <location>
        <begin position="60"/>
        <end position="528"/>
    </location>
</feature>
<keyword evidence="8" id="KW-1185">Reference proteome</keyword>
<dbReference type="AlphaFoldDB" id="A0A384K229"/>
<dbReference type="InterPro" id="IPR020846">
    <property type="entry name" value="MFS_dom"/>
</dbReference>
<evidence type="ECO:0000256" key="5">
    <source>
        <dbReference type="SAM" id="Phobius"/>
    </source>
</evidence>
<feature type="transmembrane region" description="Helical" evidence="5">
    <location>
        <begin position="125"/>
        <end position="144"/>
    </location>
</feature>
<dbReference type="GO" id="GO:0022857">
    <property type="term" value="F:transmembrane transporter activity"/>
    <property type="evidence" value="ECO:0007669"/>
    <property type="project" value="InterPro"/>
</dbReference>
<comment type="subcellular location">
    <subcellularLocation>
        <location evidence="1">Membrane</location>
        <topology evidence="1">Multi-pass membrane protein</topology>
    </subcellularLocation>
</comment>
<dbReference type="PANTHER" id="PTHR23502:SF20">
    <property type="entry name" value="TRANSPORTER, PUTATIVE (AFU_ORTHOLOGUE AFUA_6G13880)-RELATED"/>
    <property type="match status" value="1"/>
</dbReference>
<dbReference type="GeneID" id="5430577"/>
<proteinExistence type="predicted"/>
<dbReference type="OrthoDB" id="2585655at2759"/>
<feature type="transmembrane region" description="Helical" evidence="5">
    <location>
        <begin position="364"/>
        <end position="387"/>
    </location>
</feature>
<dbReference type="EMBL" id="CP009818">
    <property type="protein sequence ID" value="ATZ56863.1"/>
    <property type="molecule type" value="Genomic_DNA"/>
</dbReference>
<evidence type="ECO:0000256" key="2">
    <source>
        <dbReference type="ARBA" id="ARBA00022692"/>
    </source>
</evidence>
<dbReference type="KEGG" id="bfu:BCIN_14g00780"/>
<dbReference type="PROSITE" id="PS50850">
    <property type="entry name" value="MFS"/>
    <property type="match status" value="1"/>
</dbReference>
<feature type="transmembrane region" description="Helical" evidence="5">
    <location>
        <begin position="164"/>
        <end position="180"/>
    </location>
</feature>
<evidence type="ECO:0000313" key="7">
    <source>
        <dbReference type="EMBL" id="ATZ56863.1"/>
    </source>
</evidence>
<keyword evidence="2 5" id="KW-0812">Transmembrane</keyword>
<feature type="transmembrane region" description="Helical" evidence="5">
    <location>
        <begin position="59"/>
        <end position="78"/>
    </location>
</feature>
<dbReference type="Proteomes" id="UP000001798">
    <property type="component" value="Chromosome 14"/>
</dbReference>
<dbReference type="VEuPathDB" id="FungiDB:Bcin14g00780"/>
<evidence type="ECO:0000256" key="4">
    <source>
        <dbReference type="ARBA" id="ARBA00023136"/>
    </source>
</evidence>
<name>A0A384K229_BOTFB</name>
<reference evidence="7 8" key="2">
    <citation type="journal article" date="2012" name="Eukaryot. Cell">
        <title>Genome update of Botrytis cinerea strains B05.10 and T4.</title>
        <authorList>
            <person name="Staats M."/>
            <person name="van Kan J.A."/>
        </authorList>
    </citation>
    <scope>NUCLEOTIDE SEQUENCE [LARGE SCALE GENOMIC DNA]</scope>
    <source>
        <strain evidence="7 8">B05.10</strain>
    </source>
</reference>
<keyword evidence="3 5" id="KW-1133">Transmembrane helix</keyword>
<feature type="transmembrane region" description="Helical" evidence="5">
    <location>
        <begin position="326"/>
        <end position="352"/>
    </location>
</feature>
<feature type="transmembrane region" description="Helical" evidence="5">
    <location>
        <begin position="441"/>
        <end position="459"/>
    </location>
</feature>
<organism evidence="7 8">
    <name type="scientific">Botryotinia fuckeliana (strain B05.10)</name>
    <name type="common">Noble rot fungus</name>
    <name type="synonym">Botrytis cinerea</name>
    <dbReference type="NCBI Taxonomy" id="332648"/>
    <lineage>
        <taxon>Eukaryota</taxon>
        <taxon>Fungi</taxon>
        <taxon>Dikarya</taxon>
        <taxon>Ascomycota</taxon>
        <taxon>Pezizomycotina</taxon>
        <taxon>Leotiomycetes</taxon>
        <taxon>Helotiales</taxon>
        <taxon>Sclerotiniaceae</taxon>
        <taxon>Botrytis</taxon>
    </lineage>
</organism>
<feature type="transmembrane region" description="Helical" evidence="5">
    <location>
        <begin position="98"/>
        <end position="118"/>
    </location>
</feature>
<sequence length="543" mass="58679">MAFGILEPVPSIIPSGTNLLENLRNASDPDGVEMRLILVPKPSDSPLDPLNWPRYKKEFLFATIVFGACAAGSLGPVLVPGFTVVATLLDVHLTDMALLNGSLIMTLGVSAYLCPCIAEVYGKRMVYLVTTIIIVAGCCWAGAANSYNSLLAARAIQGLGMGDFYAMAGTASITDVFFVHERGRRIGFWNFSVMISNNLTPIVSGYVISSVSWNWSFWLLAILWVVILAATLACFPETTFYRNTGLDNSVEVDISGDNSNPPQEKLDKSAPTISLPSHEIRSLDVERYSQISSWKYHFGFGAVKFRNQSRVFKLCLDPIILLAHPAVLWGCLMWSVVFTWIILIGAVVSQIFGAEPYNMSTTAVGNLAGIAPLIGSTIGTLTAGWACDKIVGYLALRNRGMYEPEFRLLIIIPAFIAMAIGGFGLGAAIHKELSPVTCGVFMAILNFAVGAGCTGVVAYTNDVCGQRSGEAFGLAMIIKSAFAFGLTFVFNDYYSAAGPLKYFSTFTALTLGIMLTTIPMYVFGKRIRAWADTTTALTFSGPR</sequence>
<dbReference type="SUPFAM" id="SSF103473">
    <property type="entry name" value="MFS general substrate transporter"/>
    <property type="match status" value="1"/>
</dbReference>
<feature type="transmembrane region" description="Helical" evidence="5">
    <location>
        <begin position="471"/>
        <end position="490"/>
    </location>
</feature>
<keyword evidence="4 5" id="KW-0472">Membrane</keyword>
<accession>A0A384K229</accession>
<protein>
    <recommendedName>
        <fullName evidence="6">Major facilitator superfamily (MFS) profile domain-containing protein</fullName>
    </recommendedName>
</protein>
<feature type="transmembrane region" description="Helical" evidence="5">
    <location>
        <begin position="215"/>
        <end position="235"/>
    </location>
</feature>
<gene>
    <name evidence="7" type="ORF">BCIN_14g00780</name>
</gene>
<dbReference type="InterPro" id="IPR036259">
    <property type="entry name" value="MFS_trans_sf"/>
</dbReference>
<feature type="transmembrane region" description="Helical" evidence="5">
    <location>
        <begin position="187"/>
        <end position="209"/>
    </location>
</feature>
<reference evidence="7 8" key="1">
    <citation type="journal article" date="2011" name="PLoS Genet.">
        <title>Genomic analysis of the necrotrophic fungal pathogens Sclerotinia sclerotiorum and Botrytis cinerea.</title>
        <authorList>
            <person name="Amselem J."/>
            <person name="Cuomo C.A."/>
            <person name="van Kan J.A."/>
            <person name="Viaud M."/>
            <person name="Benito E.P."/>
            <person name="Couloux A."/>
            <person name="Coutinho P.M."/>
            <person name="de Vries R.P."/>
            <person name="Dyer P.S."/>
            <person name="Fillinger S."/>
            <person name="Fournier E."/>
            <person name="Gout L."/>
            <person name="Hahn M."/>
            <person name="Kohn L."/>
            <person name="Lapalu N."/>
            <person name="Plummer K.M."/>
            <person name="Pradier J.M."/>
            <person name="Quevillon E."/>
            <person name="Sharon A."/>
            <person name="Simon A."/>
            <person name="ten Have A."/>
            <person name="Tudzynski B."/>
            <person name="Tudzynski P."/>
            <person name="Wincker P."/>
            <person name="Andrew M."/>
            <person name="Anthouard V."/>
            <person name="Beever R.E."/>
            <person name="Beffa R."/>
            <person name="Benoit I."/>
            <person name="Bouzid O."/>
            <person name="Brault B."/>
            <person name="Chen Z."/>
            <person name="Choquer M."/>
            <person name="Collemare J."/>
            <person name="Cotton P."/>
            <person name="Danchin E.G."/>
            <person name="Da Silva C."/>
            <person name="Gautier A."/>
            <person name="Giraud C."/>
            <person name="Giraud T."/>
            <person name="Gonzalez C."/>
            <person name="Grossetete S."/>
            <person name="Guldener U."/>
            <person name="Henrissat B."/>
            <person name="Howlett B.J."/>
            <person name="Kodira C."/>
            <person name="Kretschmer M."/>
            <person name="Lappartient A."/>
            <person name="Leroch M."/>
            <person name="Levis C."/>
            <person name="Mauceli E."/>
            <person name="Neuveglise C."/>
            <person name="Oeser B."/>
            <person name="Pearson M."/>
            <person name="Poulain J."/>
            <person name="Poussereau N."/>
            <person name="Quesneville H."/>
            <person name="Rascle C."/>
            <person name="Schumacher J."/>
            <person name="Segurens B."/>
            <person name="Sexton A."/>
            <person name="Silva E."/>
            <person name="Sirven C."/>
            <person name="Soanes D.M."/>
            <person name="Talbot N.J."/>
            <person name="Templeton M."/>
            <person name="Yandava C."/>
            <person name="Yarden O."/>
            <person name="Zeng Q."/>
            <person name="Rollins J.A."/>
            <person name="Lebrun M.H."/>
            <person name="Dickman M."/>
        </authorList>
    </citation>
    <scope>NUCLEOTIDE SEQUENCE [LARGE SCALE GENOMIC DNA]</scope>
    <source>
        <strain evidence="7 8">B05.10</strain>
    </source>
</reference>
<dbReference type="GO" id="GO:0005886">
    <property type="term" value="C:plasma membrane"/>
    <property type="evidence" value="ECO:0007669"/>
    <property type="project" value="TreeGrafter"/>
</dbReference>
<feature type="transmembrane region" description="Helical" evidence="5">
    <location>
        <begin position="502"/>
        <end position="523"/>
    </location>
</feature>
<evidence type="ECO:0000256" key="1">
    <source>
        <dbReference type="ARBA" id="ARBA00004141"/>
    </source>
</evidence>
<dbReference type="InterPro" id="IPR011701">
    <property type="entry name" value="MFS"/>
</dbReference>
<evidence type="ECO:0000259" key="6">
    <source>
        <dbReference type="PROSITE" id="PS50850"/>
    </source>
</evidence>
<feature type="transmembrane region" description="Helical" evidence="5">
    <location>
        <begin position="408"/>
        <end position="429"/>
    </location>
</feature>
<dbReference type="PANTHER" id="PTHR23502">
    <property type="entry name" value="MAJOR FACILITATOR SUPERFAMILY"/>
    <property type="match status" value="1"/>
</dbReference>
<evidence type="ECO:0000256" key="3">
    <source>
        <dbReference type="ARBA" id="ARBA00022989"/>
    </source>
</evidence>